<name>A0A8D9DLB9_BRACM</name>
<dbReference type="CDD" id="cd00897">
    <property type="entry name" value="UGPase_euk"/>
    <property type="match status" value="1"/>
</dbReference>
<evidence type="ECO:0000256" key="7">
    <source>
        <dbReference type="ARBA" id="ARBA00023125"/>
    </source>
</evidence>
<evidence type="ECO:0000256" key="5">
    <source>
        <dbReference type="ARBA" id="ARBA00022695"/>
    </source>
</evidence>
<dbReference type="InterPro" id="IPR001005">
    <property type="entry name" value="SANT/Myb"/>
</dbReference>
<evidence type="ECO:0000256" key="10">
    <source>
        <dbReference type="ARBA" id="ARBA00048128"/>
    </source>
</evidence>
<evidence type="ECO:0000256" key="4">
    <source>
        <dbReference type="ARBA" id="ARBA00022679"/>
    </source>
</evidence>
<evidence type="ECO:0000259" key="13">
    <source>
        <dbReference type="PROSITE" id="PS51293"/>
    </source>
</evidence>
<feature type="compositionally biased region" description="Basic residues" evidence="11">
    <location>
        <begin position="509"/>
        <end position="519"/>
    </location>
</feature>
<dbReference type="FunFam" id="3.90.550.10:FF:000073">
    <property type="entry name" value="UTP--glucose-1-phosphate uridylyltransferase"/>
    <property type="match status" value="1"/>
</dbReference>
<feature type="compositionally biased region" description="Low complexity" evidence="11">
    <location>
        <begin position="689"/>
        <end position="700"/>
    </location>
</feature>
<dbReference type="InterPro" id="IPR016267">
    <property type="entry name" value="UDPGP_trans"/>
</dbReference>
<accession>A0A8D9DLB9</accession>
<evidence type="ECO:0000256" key="8">
    <source>
        <dbReference type="ARBA" id="ARBA00023163"/>
    </source>
</evidence>
<dbReference type="Gramene" id="A03p08150.2_BraZ1">
    <property type="protein sequence ID" value="A03p08150.2_BraZ1.CDS"/>
    <property type="gene ID" value="A03g08150.2_BraZ1"/>
</dbReference>
<evidence type="ECO:0000313" key="15">
    <source>
        <dbReference type="EMBL" id="CAG7879472.1"/>
    </source>
</evidence>
<dbReference type="NCBIfam" id="TIGR01557">
    <property type="entry name" value="myb_SHAQKYF"/>
    <property type="match status" value="1"/>
</dbReference>
<dbReference type="Pfam" id="PF00249">
    <property type="entry name" value="Myb_DNA-binding"/>
    <property type="match status" value="1"/>
</dbReference>
<dbReference type="FunFam" id="1.10.10.60:FF:000023">
    <property type="entry name" value="protein REVEILLE 6 isoform X1"/>
    <property type="match status" value="1"/>
</dbReference>
<evidence type="ECO:0000256" key="11">
    <source>
        <dbReference type="SAM" id="MobiDB-lite"/>
    </source>
</evidence>
<feature type="domain" description="SANT" evidence="13">
    <location>
        <begin position="438"/>
        <end position="489"/>
    </location>
</feature>
<organism evidence="15 16">
    <name type="scientific">Brassica campestris</name>
    <name type="common">Field mustard</name>
    <dbReference type="NCBI Taxonomy" id="3711"/>
    <lineage>
        <taxon>Eukaryota</taxon>
        <taxon>Viridiplantae</taxon>
        <taxon>Streptophyta</taxon>
        <taxon>Embryophyta</taxon>
        <taxon>Tracheophyta</taxon>
        <taxon>Spermatophyta</taxon>
        <taxon>Magnoliopsida</taxon>
        <taxon>eudicotyledons</taxon>
        <taxon>Gunneridae</taxon>
        <taxon>Pentapetalae</taxon>
        <taxon>rosids</taxon>
        <taxon>malvids</taxon>
        <taxon>Brassicales</taxon>
        <taxon>Brassicaceae</taxon>
        <taxon>Brassiceae</taxon>
        <taxon>Brassica</taxon>
    </lineage>
</organism>
<dbReference type="InterPro" id="IPR009057">
    <property type="entry name" value="Homeodomain-like_sf"/>
</dbReference>
<protein>
    <recommendedName>
        <fullName evidence="3">UTP--glucose-1-phosphate uridylyltransferase</fullName>
        <ecNumber evidence="3">2.7.7.9</ecNumber>
    </recommendedName>
</protein>
<dbReference type="GO" id="GO:0003677">
    <property type="term" value="F:DNA binding"/>
    <property type="evidence" value="ECO:0007669"/>
    <property type="project" value="UniProtKB-KW"/>
</dbReference>
<dbReference type="InterPro" id="IPR006447">
    <property type="entry name" value="Myb_dom_plants"/>
</dbReference>
<dbReference type="EC" id="2.7.7.9" evidence="3"/>
<feature type="domain" description="Myb-like" evidence="12">
    <location>
        <begin position="440"/>
        <end position="485"/>
    </location>
</feature>
<comment type="similarity">
    <text evidence="2">Belongs to the UDPGP type 1 family.</text>
</comment>
<keyword evidence="5" id="KW-0548">Nucleotidyltransferase</keyword>
<dbReference type="InterPro" id="IPR029044">
    <property type="entry name" value="Nucleotide-diphossugar_trans"/>
</dbReference>
<keyword evidence="9" id="KW-0539">Nucleus</keyword>
<comment type="subcellular location">
    <subcellularLocation>
        <location evidence="1">Nucleus</location>
    </subcellularLocation>
</comment>
<feature type="compositionally biased region" description="Basic and acidic residues" evidence="11">
    <location>
        <begin position="701"/>
        <end position="710"/>
    </location>
</feature>
<evidence type="ECO:0000256" key="6">
    <source>
        <dbReference type="ARBA" id="ARBA00023015"/>
    </source>
</evidence>
<dbReference type="Gene3D" id="1.10.10.60">
    <property type="entry name" value="Homeodomain-like"/>
    <property type="match status" value="1"/>
</dbReference>
<dbReference type="PROSITE" id="PS51294">
    <property type="entry name" value="HTH_MYB"/>
    <property type="match status" value="1"/>
</dbReference>
<feature type="region of interest" description="Disordered" evidence="11">
    <location>
        <begin position="491"/>
        <end position="586"/>
    </location>
</feature>
<dbReference type="GO" id="GO:0006011">
    <property type="term" value="P:UDP-alpha-D-glucose metabolic process"/>
    <property type="evidence" value="ECO:0007669"/>
    <property type="project" value="InterPro"/>
</dbReference>
<dbReference type="PROSITE" id="PS50090">
    <property type="entry name" value="MYB_LIKE"/>
    <property type="match status" value="1"/>
</dbReference>
<keyword evidence="8" id="KW-0804">Transcription</keyword>
<proteinExistence type="inferred from homology"/>
<dbReference type="Gene3D" id="3.90.550.10">
    <property type="entry name" value="Spore Coat Polysaccharide Biosynthesis Protein SpsA, Chain A"/>
    <property type="match status" value="1"/>
</dbReference>
<keyword evidence="7" id="KW-0238">DNA-binding</keyword>
<gene>
    <name evidence="15" type="ORF">BRAPAZ1V2_A03P08150.2</name>
</gene>
<dbReference type="PANTHER" id="PTHR43511">
    <property type="match status" value="1"/>
</dbReference>
<comment type="catalytic activity">
    <reaction evidence="10">
        <text>alpha-D-glucose 1-phosphate + UTP + H(+) = UDP-alpha-D-glucose + diphosphate</text>
        <dbReference type="Rhea" id="RHEA:19889"/>
        <dbReference type="ChEBI" id="CHEBI:15378"/>
        <dbReference type="ChEBI" id="CHEBI:33019"/>
        <dbReference type="ChEBI" id="CHEBI:46398"/>
        <dbReference type="ChEBI" id="CHEBI:58601"/>
        <dbReference type="ChEBI" id="CHEBI:58885"/>
        <dbReference type="EC" id="2.7.7.9"/>
    </reaction>
</comment>
<dbReference type="SMART" id="SM00717">
    <property type="entry name" value="SANT"/>
    <property type="match status" value="1"/>
</dbReference>
<dbReference type="AlphaFoldDB" id="A0A8D9DLB9"/>
<feature type="compositionally biased region" description="Low complexity" evidence="11">
    <location>
        <begin position="557"/>
        <end position="569"/>
    </location>
</feature>
<sequence length="763" mass="84870">MAAAAIEKLPQLKSATDGLKEMSDNERSGFINLVSRYLSGEAQHIEWSKIQTPTDEIVVPYDKMANVSEDASETKYLLDKLVVLKLNGGLGTTMGCTGPKSVIEVRDGLTFLDLIVIQIENLNNKYGCKVPLVLMNSFNTHDDTQKIVEKYTNSNVDIHTFNQSKYPRVVADEFVPWPSKGKTDKDGWYPPGHGDVFPSLMNSGKLDAFISQGKEYVFVANSDNLGAVVDLKILKHLIQKKKEYCMEVTPKTLADVKGGTLISYEGKVQLLEIAQVPDEHVNEFKSIEKFKIFNTNNLWVNLKAIKKLVEADALKMEIIPNPKEVDGVKVLQLETAAGAAIRFFENAIGVNVPRSRFLPVKATSDLLLVQSDLYTLVDGFVTRNKARTNPTNPAIELGPEFKKGAKASLRSRVEETSDTQMQFNDYAPKVRKPYIITKERERWTDEEHYKFVEALKLHGREWKRIQGHVGTKTAVQIRSHAQKFFSKVAREATGGNGSSVEPIVIPPPRPKRRPMHPYPRKLGNKEDHTSRSVSPSGMDNRSPTSVLSPVGSEALGSSDSHSPDRSLSPVSFASPQAALASTPNAPEELETMKLELFPRERLVNRESSIKEPTKQSLKLFGKIVLVSDSDMSSSLTTYCKSPTQPLPWKLSMVIDPQEESLSCLIQVPSKQEEVENRCLGSEKAVQNEGSSTGSNTGSVDDTGHTDKSSEPEAMVSQWEFTPSERSAFSELTRVTSESNSRGFCPYKKRKMITEAEQDIRLCL</sequence>
<dbReference type="Pfam" id="PF01704">
    <property type="entry name" value="UDPGP"/>
    <property type="match status" value="1"/>
</dbReference>
<dbReference type="CDD" id="cd00167">
    <property type="entry name" value="SANT"/>
    <property type="match status" value="1"/>
</dbReference>
<evidence type="ECO:0000256" key="9">
    <source>
        <dbReference type="ARBA" id="ARBA00023242"/>
    </source>
</evidence>
<dbReference type="SUPFAM" id="SSF46689">
    <property type="entry name" value="Homeodomain-like"/>
    <property type="match status" value="1"/>
</dbReference>
<feature type="compositionally biased region" description="Polar residues" evidence="11">
    <location>
        <begin position="531"/>
        <end position="547"/>
    </location>
</feature>
<keyword evidence="6" id="KW-0805">Transcription regulation</keyword>
<evidence type="ECO:0000256" key="1">
    <source>
        <dbReference type="ARBA" id="ARBA00004123"/>
    </source>
</evidence>
<dbReference type="Gene3D" id="2.160.10.10">
    <property type="entry name" value="Hexapeptide repeat proteins"/>
    <property type="match status" value="1"/>
</dbReference>
<evidence type="ECO:0000256" key="2">
    <source>
        <dbReference type="ARBA" id="ARBA00010401"/>
    </source>
</evidence>
<evidence type="ECO:0000259" key="12">
    <source>
        <dbReference type="PROSITE" id="PS50090"/>
    </source>
</evidence>
<dbReference type="PROSITE" id="PS51293">
    <property type="entry name" value="SANT"/>
    <property type="match status" value="1"/>
</dbReference>
<dbReference type="InterPro" id="IPR017884">
    <property type="entry name" value="SANT_dom"/>
</dbReference>
<dbReference type="InterPro" id="IPR002618">
    <property type="entry name" value="UDPGP_fam"/>
</dbReference>
<dbReference type="GO" id="GO:0003983">
    <property type="term" value="F:UTP:glucose-1-phosphate uridylyltransferase activity"/>
    <property type="evidence" value="ECO:0007669"/>
    <property type="project" value="UniProtKB-EC"/>
</dbReference>
<feature type="domain" description="HTH myb-type" evidence="14">
    <location>
        <begin position="440"/>
        <end position="489"/>
    </location>
</feature>
<evidence type="ECO:0000313" key="16">
    <source>
        <dbReference type="Proteomes" id="UP000694005"/>
    </source>
</evidence>
<dbReference type="InterPro" id="IPR017930">
    <property type="entry name" value="Myb_dom"/>
</dbReference>
<dbReference type="GO" id="GO:0005634">
    <property type="term" value="C:nucleus"/>
    <property type="evidence" value="ECO:0007669"/>
    <property type="project" value="UniProtKB-SubCell"/>
</dbReference>
<feature type="region of interest" description="Disordered" evidence="11">
    <location>
        <begin position="683"/>
        <end position="717"/>
    </location>
</feature>
<feature type="compositionally biased region" description="Polar residues" evidence="11">
    <location>
        <begin position="571"/>
        <end position="584"/>
    </location>
</feature>
<evidence type="ECO:0000259" key="14">
    <source>
        <dbReference type="PROSITE" id="PS51294"/>
    </source>
</evidence>
<dbReference type="GO" id="GO:0010468">
    <property type="term" value="P:regulation of gene expression"/>
    <property type="evidence" value="ECO:0007669"/>
    <property type="project" value="UniProtKB-ARBA"/>
</dbReference>
<keyword evidence="4" id="KW-0808">Transferase</keyword>
<evidence type="ECO:0000256" key="3">
    <source>
        <dbReference type="ARBA" id="ARBA00012415"/>
    </source>
</evidence>
<reference evidence="15 16" key="1">
    <citation type="submission" date="2021-07" db="EMBL/GenBank/DDBJ databases">
        <authorList>
            <consortium name="Genoscope - CEA"/>
            <person name="William W."/>
        </authorList>
    </citation>
    <scope>NUCLEOTIDE SEQUENCE [LARGE SCALE GENOMIC DNA]</scope>
</reference>
<dbReference type="EMBL" id="LS974619">
    <property type="protein sequence ID" value="CAG7879472.1"/>
    <property type="molecule type" value="Genomic_DNA"/>
</dbReference>
<dbReference type="SUPFAM" id="SSF53448">
    <property type="entry name" value="Nucleotide-diphospho-sugar transferases"/>
    <property type="match status" value="1"/>
</dbReference>
<dbReference type="Proteomes" id="UP000694005">
    <property type="component" value="Chromosome A03"/>
</dbReference>